<proteinExistence type="predicted"/>
<protein>
    <recommendedName>
        <fullName evidence="4">Secreted protein</fullName>
    </recommendedName>
</protein>
<gene>
    <name evidence="2" type="ORF">KV110_22690</name>
</gene>
<keyword evidence="1" id="KW-0732">Signal</keyword>
<feature type="chain" id="PRO_5046405773" description="Secreted protein" evidence="1">
    <location>
        <begin position="26"/>
        <end position="146"/>
    </location>
</feature>
<name>A0ABX8RFM4_NOCIO</name>
<sequence length="146" mass="15433">MRRWAAILGTAAVLSMASALPTATADQPAAPAAADQVTHWAMSHGDTRTEGDIYWGSGYSAYAYGWVKAGGSVRTVCYSGSAGELGAGGECTTAQPGRTERFAYRFFVKTEGGVHRVDVTLFDGERPSEEGVLGQLYCTREGCTPI</sequence>
<evidence type="ECO:0000256" key="1">
    <source>
        <dbReference type="SAM" id="SignalP"/>
    </source>
</evidence>
<evidence type="ECO:0008006" key="4">
    <source>
        <dbReference type="Google" id="ProtNLM"/>
    </source>
</evidence>
<keyword evidence="3" id="KW-1185">Reference proteome</keyword>
<evidence type="ECO:0000313" key="3">
    <source>
        <dbReference type="Proteomes" id="UP000694257"/>
    </source>
</evidence>
<dbReference type="Proteomes" id="UP000694257">
    <property type="component" value="Chromosome"/>
</dbReference>
<dbReference type="EMBL" id="CP078145">
    <property type="protein sequence ID" value="QXN88409.1"/>
    <property type="molecule type" value="Genomic_DNA"/>
</dbReference>
<organism evidence="2 3">
    <name type="scientific">Nocardia iowensis</name>
    <dbReference type="NCBI Taxonomy" id="204891"/>
    <lineage>
        <taxon>Bacteria</taxon>
        <taxon>Bacillati</taxon>
        <taxon>Actinomycetota</taxon>
        <taxon>Actinomycetes</taxon>
        <taxon>Mycobacteriales</taxon>
        <taxon>Nocardiaceae</taxon>
        <taxon>Nocardia</taxon>
    </lineage>
</organism>
<accession>A0ABX8RFM4</accession>
<evidence type="ECO:0000313" key="2">
    <source>
        <dbReference type="EMBL" id="QXN88409.1"/>
    </source>
</evidence>
<dbReference type="RefSeq" id="WP_218469292.1">
    <property type="nucleotide sequence ID" value="NZ_BAABJN010000008.1"/>
</dbReference>
<feature type="signal peptide" evidence="1">
    <location>
        <begin position="1"/>
        <end position="25"/>
    </location>
</feature>
<reference evidence="2 3" key="1">
    <citation type="submission" date="2021-07" db="EMBL/GenBank/DDBJ databases">
        <title>Whole Genome Sequence of Nocardia Iowensis.</title>
        <authorList>
            <person name="Lamm A."/>
            <person name="Collins-Fairclough A.M."/>
            <person name="Bunk B."/>
            <person name="Sproer C."/>
        </authorList>
    </citation>
    <scope>NUCLEOTIDE SEQUENCE [LARGE SCALE GENOMIC DNA]</scope>
    <source>
        <strain evidence="2 3">NRRL 5646</strain>
    </source>
</reference>